<name>A0AAW1QCM7_9CHLO</name>
<reference evidence="2 3" key="1">
    <citation type="journal article" date="2024" name="Nat. Commun.">
        <title>Phylogenomics reveals the evolutionary origins of lichenization in chlorophyte algae.</title>
        <authorList>
            <person name="Puginier C."/>
            <person name="Libourel C."/>
            <person name="Otte J."/>
            <person name="Skaloud P."/>
            <person name="Haon M."/>
            <person name="Grisel S."/>
            <person name="Petersen M."/>
            <person name="Berrin J.G."/>
            <person name="Delaux P.M."/>
            <person name="Dal Grande F."/>
            <person name="Keller J."/>
        </authorList>
    </citation>
    <scope>NUCLEOTIDE SEQUENCE [LARGE SCALE GENOMIC DNA]</scope>
    <source>
        <strain evidence="2 3">SAG 2145</strain>
    </source>
</reference>
<comment type="caution">
    <text evidence="2">The sequence shown here is derived from an EMBL/GenBank/DDBJ whole genome shotgun (WGS) entry which is preliminary data.</text>
</comment>
<gene>
    <name evidence="2" type="ORF">WJX74_000667</name>
</gene>
<dbReference type="Proteomes" id="UP001438707">
    <property type="component" value="Unassembled WGS sequence"/>
</dbReference>
<keyword evidence="1" id="KW-0472">Membrane</keyword>
<accession>A0AAW1QCM7</accession>
<dbReference type="AlphaFoldDB" id="A0AAW1QCM7"/>
<feature type="transmembrane region" description="Helical" evidence="1">
    <location>
        <begin position="28"/>
        <end position="47"/>
    </location>
</feature>
<dbReference type="EMBL" id="JALJOS010000061">
    <property type="protein sequence ID" value="KAK9818489.1"/>
    <property type="molecule type" value="Genomic_DNA"/>
</dbReference>
<evidence type="ECO:0000313" key="3">
    <source>
        <dbReference type="Proteomes" id="UP001438707"/>
    </source>
</evidence>
<proteinExistence type="predicted"/>
<sequence length="66" mass="7191">MAGPQKIGPHPLQLESTWVSAARNAKTLWPFLLGFGVTGALLFNVAVSQTEEQIKASPFANPKKHY</sequence>
<protein>
    <submittedName>
        <fullName evidence="2">Uncharacterized protein</fullName>
    </submittedName>
</protein>
<evidence type="ECO:0000256" key="1">
    <source>
        <dbReference type="SAM" id="Phobius"/>
    </source>
</evidence>
<organism evidence="2 3">
    <name type="scientific">Apatococcus lobatus</name>
    <dbReference type="NCBI Taxonomy" id="904363"/>
    <lineage>
        <taxon>Eukaryota</taxon>
        <taxon>Viridiplantae</taxon>
        <taxon>Chlorophyta</taxon>
        <taxon>core chlorophytes</taxon>
        <taxon>Trebouxiophyceae</taxon>
        <taxon>Chlorellales</taxon>
        <taxon>Chlorellaceae</taxon>
        <taxon>Apatococcus</taxon>
    </lineage>
</organism>
<keyword evidence="1" id="KW-1133">Transmembrane helix</keyword>
<keyword evidence="1" id="KW-0812">Transmembrane</keyword>
<keyword evidence="3" id="KW-1185">Reference proteome</keyword>
<evidence type="ECO:0000313" key="2">
    <source>
        <dbReference type="EMBL" id="KAK9818489.1"/>
    </source>
</evidence>